<keyword evidence="6" id="KW-0812">Transmembrane</keyword>
<proteinExistence type="inferred from homology"/>
<dbReference type="InterPro" id="IPR006260">
    <property type="entry name" value="TonB/TolA_C"/>
</dbReference>
<evidence type="ECO:0000256" key="9">
    <source>
        <dbReference type="ARBA" id="ARBA00023136"/>
    </source>
</evidence>
<comment type="similarity">
    <text evidence="2">Belongs to the TonB family.</text>
</comment>
<evidence type="ECO:0000259" key="11">
    <source>
        <dbReference type="PROSITE" id="PS52015"/>
    </source>
</evidence>
<dbReference type="RefSeq" id="WP_090244671.1">
    <property type="nucleotide sequence ID" value="NZ_FPAS01000001.1"/>
</dbReference>
<dbReference type="Proteomes" id="UP000236454">
    <property type="component" value="Unassembled WGS sequence"/>
</dbReference>
<organism evidence="12 13">
    <name type="scientific">Lishizhenia tianjinensis</name>
    <dbReference type="NCBI Taxonomy" id="477690"/>
    <lineage>
        <taxon>Bacteria</taxon>
        <taxon>Pseudomonadati</taxon>
        <taxon>Bacteroidota</taxon>
        <taxon>Flavobacteriia</taxon>
        <taxon>Flavobacteriales</taxon>
        <taxon>Crocinitomicaceae</taxon>
        <taxon>Lishizhenia</taxon>
    </lineage>
</organism>
<dbReference type="NCBIfam" id="TIGR01352">
    <property type="entry name" value="tonB_Cterm"/>
    <property type="match status" value="1"/>
</dbReference>
<keyword evidence="9" id="KW-0472">Membrane</keyword>
<evidence type="ECO:0000313" key="12">
    <source>
        <dbReference type="EMBL" id="SFT34496.1"/>
    </source>
</evidence>
<dbReference type="GO" id="GO:0055085">
    <property type="term" value="P:transmembrane transport"/>
    <property type="evidence" value="ECO:0007669"/>
    <property type="project" value="InterPro"/>
</dbReference>
<feature type="chain" id="PRO_5014640972" evidence="10">
    <location>
        <begin position="22"/>
        <end position="131"/>
    </location>
</feature>
<dbReference type="GO" id="GO:0098797">
    <property type="term" value="C:plasma membrane protein complex"/>
    <property type="evidence" value="ECO:0007669"/>
    <property type="project" value="TreeGrafter"/>
</dbReference>
<dbReference type="SUPFAM" id="SSF74653">
    <property type="entry name" value="TolA/TonB C-terminal domain"/>
    <property type="match status" value="1"/>
</dbReference>
<keyword evidence="4" id="KW-1003">Cell membrane</keyword>
<reference evidence="12 13" key="1">
    <citation type="submission" date="2016-10" db="EMBL/GenBank/DDBJ databases">
        <authorList>
            <person name="de Groot N.N."/>
        </authorList>
    </citation>
    <scope>NUCLEOTIDE SEQUENCE [LARGE SCALE GENOMIC DNA]</scope>
    <source>
        <strain evidence="12 13">CGMCC 1.7005</strain>
    </source>
</reference>
<dbReference type="EMBL" id="FPAS01000001">
    <property type="protein sequence ID" value="SFT34496.1"/>
    <property type="molecule type" value="Genomic_DNA"/>
</dbReference>
<evidence type="ECO:0000256" key="3">
    <source>
        <dbReference type="ARBA" id="ARBA00022448"/>
    </source>
</evidence>
<dbReference type="Gene3D" id="3.30.1150.10">
    <property type="match status" value="1"/>
</dbReference>
<gene>
    <name evidence="12" type="ORF">SAMN05216474_0003</name>
</gene>
<evidence type="ECO:0000256" key="10">
    <source>
        <dbReference type="SAM" id="SignalP"/>
    </source>
</evidence>
<evidence type="ECO:0000256" key="2">
    <source>
        <dbReference type="ARBA" id="ARBA00006555"/>
    </source>
</evidence>
<evidence type="ECO:0000256" key="8">
    <source>
        <dbReference type="ARBA" id="ARBA00022989"/>
    </source>
</evidence>
<name>A0A1I6X8N4_9FLAO</name>
<protein>
    <submittedName>
        <fullName evidence="12">Protein TonB</fullName>
    </submittedName>
</protein>
<feature type="domain" description="TonB C-terminal" evidence="11">
    <location>
        <begin position="40"/>
        <end position="131"/>
    </location>
</feature>
<keyword evidence="7" id="KW-0653">Protein transport</keyword>
<dbReference type="AlphaFoldDB" id="A0A1I6X8N4"/>
<dbReference type="PROSITE" id="PS52015">
    <property type="entry name" value="TONB_CTD"/>
    <property type="match status" value="1"/>
</dbReference>
<evidence type="ECO:0000313" key="13">
    <source>
        <dbReference type="Proteomes" id="UP000236454"/>
    </source>
</evidence>
<evidence type="ECO:0000256" key="6">
    <source>
        <dbReference type="ARBA" id="ARBA00022692"/>
    </source>
</evidence>
<sequence length="131" mass="14415">MKFTKFCLALSLCLMVFGIQAQENPEVPTTTPDEVATFVGGQKAMMTYLIDHVRYPDSAKQEGISGKVYLRFVVEKDGSISSVEVLKGVNELLDAQAKKAIEEMPAWTPAVADGLKVRSYVTLPINFELAK</sequence>
<keyword evidence="13" id="KW-1185">Reference proteome</keyword>
<evidence type="ECO:0000256" key="7">
    <source>
        <dbReference type="ARBA" id="ARBA00022927"/>
    </source>
</evidence>
<dbReference type="PANTHER" id="PTHR33446:SF2">
    <property type="entry name" value="PROTEIN TONB"/>
    <property type="match status" value="1"/>
</dbReference>
<dbReference type="GO" id="GO:0031992">
    <property type="term" value="F:energy transducer activity"/>
    <property type="evidence" value="ECO:0007669"/>
    <property type="project" value="TreeGrafter"/>
</dbReference>
<dbReference type="STRING" id="477690.SAMN05216474_0003"/>
<dbReference type="InterPro" id="IPR051045">
    <property type="entry name" value="TonB-dependent_transducer"/>
</dbReference>
<evidence type="ECO:0000256" key="5">
    <source>
        <dbReference type="ARBA" id="ARBA00022519"/>
    </source>
</evidence>
<evidence type="ECO:0000256" key="4">
    <source>
        <dbReference type="ARBA" id="ARBA00022475"/>
    </source>
</evidence>
<comment type="subcellular location">
    <subcellularLocation>
        <location evidence="1">Cell inner membrane</location>
        <topology evidence="1">Single-pass membrane protein</topology>
        <orientation evidence="1">Periplasmic side</orientation>
    </subcellularLocation>
</comment>
<accession>A0A1I6X8N4</accession>
<keyword evidence="10" id="KW-0732">Signal</keyword>
<dbReference type="GO" id="GO:0015031">
    <property type="term" value="P:protein transport"/>
    <property type="evidence" value="ECO:0007669"/>
    <property type="project" value="UniProtKB-KW"/>
</dbReference>
<feature type="signal peptide" evidence="10">
    <location>
        <begin position="1"/>
        <end position="21"/>
    </location>
</feature>
<dbReference type="OrthoDB" id="1095452at2"/>
<dbReference type="InterPro" id="IPR037682">
    <property type="entry name" value="TonB_C"/>
</dbReference>
<dbReference type="PANTHER" id="PTHR33446">
    <property type="entry name" value="PROTEIN TONB-RELATED"/>
    <property type="match status" value="1"/>
</dbReference>
<keyword evidence="3" id="KW-0813">Transport</keyword>
<dbReference type="Pfam" id="PF03544">
    <property type="entry name" value="TonB_C"/>
    <property type="match status" value="1"/>
</dbReference>
<evidence type="ECO:0000256" key="1">
    <source>
        <dbReference type="ARBA" id="ARBA00004383"/>
    </source>
</evidence>
<keyword evidence="8" id="KW-1133">Transmembrane helix</keyword>
<keyword evidence="5" id="KW-0997">Cell inner membrane</keyword>